<name>D6TR32_KTERA</name>
<dbReference type="AlphaFoldDB" id="D6TR32"/>
<evidence type="ECO:0000313" key="2">
    <source>
        <dbReference type="Proteomes" id="UP000004508"/>
    </source>
</evidence>
<dbReference type="STRING" id="485913.Krac_7160"/>
<keyword evidence="2" id="KW-1185">Reference proteome</keyword>
<dbReference type="Proteomes" id="UP000004508">
    <property type="component" value="Unassembled WGS sequence"/>
</dbReference>
<proteinExistence type="predicted"/>
<comment type="caution">
    <text evidence="1">The sequence shown here is derived from an EMBL/GenBank/DDBJ whole genome shotgun (WGS) entry which is preliminary data.</text>
</comment>
<dbReference type="EMBL" id="ADVG01000002">
    <property type="protein sequence ID" value="EFH85903.1"/>
    <property type="molecule type" value="Genomic_DNA"/>
</dbReference>
<accession>D6TR32</accession>
<protein>
    <submittedName>
        <fullName evidence="1">Uncharacterized protein</fullName>
    </submittedName>
</protein>
<gene>
    <name evidence="1" type="ORF">Krac_7160</name>
</gene>
<evidence type="ECO:0000313" key="1">
    <source>
        <dbReference type="EMBL" id="EFH85903.1"/>
    </source>
</evidence>
<organism evidence="1 2">
    <name type="scientific">Ktedonobacter racemifer DSM 44963</name>
    <dbReference type="NCBI Taxonomy" id="485913"/>
    <lineage>
        <taxon>Bacteria</taxon>
        <taxon>Bacillati</taxon>
        <taxon>Chloroflexota</taxon>
        <taxon>Ktedonobacteria</taxon>
        <taxon>Ktedonobacterales</taxon>
        <taxon>Ktedonobacteraceae</taxon>
        <taxon>Ktedonobacter</taxon>
    </lineage>
</organism>
<sequence>MTSAAITPPYDIEDIQSDIHELFEKKGIVVVPSLLSNSSIANIISLWR</sequence>
<reference evidence="1 2" key="1">
    <citation type="journal article" date="2011" name="Stand. Genomic Sci.">
        <title>Non-contiguous finished genome sequence and contextual data of the filamentous soil bacterium Ktedonobacter racemifer type strain (SOSP1-21).</title>
        <authorList>
            <person name="Chang Y.J."/>
            <person name="Land M."/>
            <person name="Hauser L."/>
            <person name="Chertkov O."/>
            <person name="Del Rio T.G."/>
            <person name="Nolan M."/>
            <person name="Copeland A."/>
            <person name="Tice H."/>
            <person name="Cheng J.F."/>
            <person name="Lucas S."/>
            <person name="Han C."/>
            <person name="Goodwin L."/>
            <person name="Pitluck S."/>
            <person name="Ivanova N."/>
            <person name="Ovchinikova G."/>
            <person name="Pati A."/>
            <person name="Chen A."/>
            <person name="Palaniappan K."/>
            <person name="Mavromatis K."/>
            <person name="Liolios K."/>
            <person name="Brettin T."/>
            <person name="Fiebig A."/>
            <person name="Rohde M."/>
            <person name="Abt B."/>
            <person name="Goker M."/>
            <person name="Detter J.C."/>
            <person name="Woyke T."/>
            <person name="Bristow J."/>
            <person name="Eisen J.A."/>
            <person name="Markowitz V."/>
            <person name="Hugenholtz P."/>
            <person name="Kyrpides N.C."/>
            <person name="Klenk H.P."/>
            <person name="Lapidus A."/>
        </authorList>
    </citation>
    <scope>NUCLEOTIDE SEQUENCE [LARGE SCALE GENOMIC DNA]</scope>
    <source>
        <strain evidence="2">DSM 44963</strain>
    </source>
</reference>
<dbReference type="InParanoid" id="D6TR32"/>